<feature type="region of interest" description="Disordered" evidence="8">
    <location>
        <begin position="254"/>
        <end position="363"/>
    </location>
</feature>
<evidence type="ECO:0000259" key="9">
    <source>
        <dbReference type="Pfam" id="PF02270"/>
    </source>
</evidence>
<dbReference type="Pfam" id="PF12572">
    <property type="entry name" value="DUF3752"/>
    <property type="match status" value="1"/>
</dbReference>
<evidence type="ECO:0000256" key="5">
    <source>
        <dbReference type="ARBA" id="ARBA00023242"/>
    </source>
</evidence>
<dbReference type="GO" id="GO:0003677">
    <property type="term" value="F:DNA binding"/>
    <property type="evidence" value="ECO:0007669"/>
    <property type="project" value="UniProtKB-KW"/>
</dbReference>
<evidence type="ECO:0000256" key="3">
    <source>
        <dbReference type="ARBA" id="ARBA00023125"/>
    </source>
</evidence>
<feature type="domain" description="TFIIF beta subunit N-terminal" evidence="11">
    <location>
        <begin position="386"/>
        <end position="504"/>
    </location>
</feature>
<gene>
    <name evidence="12" type="ORF">P4O66_021506</name>
</gene>
<feature type="non-terminal residue" evidence="12">
    <location>
        <position position="1"/>
    </location>
</feature>
<dbReference type="InterPro" id="IPR046331">
    <property type="entry name" value="GPAM1-like"/>
</dbReference>
<feature type="domain" description="DUF3752" evidence="10">
    <location>
        <begin position="261"/>
        <end position="374"/>
    </location>
</feature>
<evidence type="ECO:0000256" key="7">
    <source>
        <dbReference type="SAM" id="Coils"/>
    </source>
</evidence>
<dbReference type="EMBL" id="JAROKS010000006">
    <property type="protein sequence ID" value="KAK1802968.1"/>
    <property type="molecule type" value="Genomic_DNA"/>
</dbReference>
<protein>
    <recommendedName>
        <fullName evidence="6">GPALPP motifs-containing protein 1</fullName>
    </recommendedName>
</protein>
<dbReference type="Pfam" id="PF17683">
    <property type="entry name" value="TFIIF_beta_N"/>
    <property type="match status" value="1"/>
</dbReference>
<dbReference type="Gene3D" id="1.10.10.10">
    <property type="entry name" value="Winged helix-like DNA-binding domain superfamily/Winged helix DNA-binding domain"/>
    <property type="match status" value="1"/>
</dbReference>
<feature type="domain" description="TFIIF beta subunit HTH" evidence="9">
    <location>
        <begin position="562"/>
        <end position="596"/>
    </location>
</feature>
<evidence type="ECO:0000259" key="10">
    <source>
        <dbReference type="Pfam" id="PF12572"/>
    </source>
</evidence>
<organism evidence="12 13">
    <name type="scientific">Electrophorus voltai</name>
    <dbReference type="NCBI Taxonomy" id="2609070"/>
    <lineage>
        <taxon>Eukaryota</taxon>
        <taxon>Metazoa</taxon>
        <taxon>Chordata</taxon>
        <taxon>Craniata</taxon>
        <taxon>Vertebrata</taxon>
        <taxon>Euteleostomi</taxon>
        <taxon>Actinopterygii</taxon>
        <taxon>Neopterygii</taxon>
        <taxon>Teleostei</taxon>
        <taxon>Ostariophysi</taxon>
        <taxon>Gymnotiformes</taxon>
        <taxon>Gymnotoidei</taxon>
        <taxon>Gymnotidae</taxon>
        <taxon>Electrophorus</taxon>
    </lineage>
</organism>
<dbReference type="SUPFAM" id="SSF46785">
    <property type="entry name" value="Winged helix' DNA-binding domain"/>
    <property type="match status" value="1"/>
</dbReference>
<dbReference type="Pfam" id="PF02270">
    <property type="entry name" value="TFIIF_beta"/>
    <property type="match status" value="2"/>
</dbReference>
<sequence>VKASRVSLACPWISLHHHDVVSLSAYLSLDQSPPPRAKSMTMSNNTVMGPALPPGRQNDKNNESDEDDTIIGPALPPLYKPSRSPSSSEDGDQEIVFKRAKYSGSDNGLPSNRSGSLDEAPRKVDAVDEDDGFFGPVLPPGYKKQDSSPERQPVLGPALPPGFKKQDHEEEEEEEEDREKGVIGPALPPGYKAESSSSEGEEDAIGPMPSKGALQCSVALDFERRAQRMKDKLMGLDEEPEKLERESWMMELPPELQHVGLAPRTFKKRAGPEDKDRSIWTDTPADHERKARERQEAKERGEPAKADGPRLSRKDLEMAEKVSKYNDSKRGESLMSIHAKKMKKKAEEDSSKPVERRPFDRDADLQQDIKMSDRGEVDLTGAKQNTGVWLVKVPKYLSQQWAKAIGRGEVGKLRIGKNQGKAEVSFTLNEELTTIDSIGVKSSMVRAPREHPFTMQSVGGQTLAVFTETPSGQSDADGSSSGTGTGPDKIALEGVVVQRAECRPAANENYMRLKRLQIEESSKPHRFSQQLEKAVTTNYKPVANHANNVDYEKRKKEEGKRARADKQQVLDMLFSAFEKHQYYNIKDLVDITKQPVVSQRKPPHTSLLIRSVISLSLIYLKEILRDIGIYNVKGTHKNTWELRPEYRHYQAEEKSD</sequence>
<feature type="coiled-coil region" evidence="7">
    <location>
        <begin position="219"/>
        <end position="246"/>
    </location>
</feature>
<dbReference type="CDD" id="cd07980">
    <property type="entry name" value="TFIIF_beta"/>
    <property type="match status" value="1"/>
</dbReference>
<feature type="compositionally biased region" description="Basic and acidic residues" evidence="8">
    <location>
        <begin position="270"/>
        <end position="332"/>
    </location>
</feature>
<dbReference type="GO" id="GO:0006367">
    <property type="term" value="P:transcription initiation at RNA polymerase II promoter"/>
    <property type="evidence" value="ECO:0007669"/>
    <property type="project" value="InterPro"/>
</dbReference>
<evidence type="ECO:0000313" key="12">
    <source>
        <dbReference type="EMBL" id="KAK1802968.1"/>
    </source>
</evidence>
<proteinExistence type="predicted"/>
<keyword evidence="13" id="KW-1185">Reference proteome</keyword>
<dbReference type="InterPro" id="IPR022226">
    <property type="entry name" value="DUF3752"/>
</dbReference>
<dbReference type="PANTHER" id="PTHR46370">
    <property type="entry name" value="GPALPP MOTIFS-CONTAINING PROTEIN 1"/>
    <property type="match status" value="1"/>
</dbReference>
<dbReference type="InterPro" id="IPR036390">
    <property type="entry name" value="WH_DNA-bd_sf"/>
</dbReference>
<evidence type="ECO:0000256" key="6">
    <source>
        <dbReference type="ARBA" id="ARBA00023489"/>
    </source>
</evidence>
<evidence type="ECO:0000256" key="4">
    <source>
        <dbReference type="ARBA" id="ARBA00023163"/>
    </source>
</evidence>
<evidence type="ECO:0000313" key="13">
    <source>
        <dbReference type="Proteomes" id="UP001239994"/>
    </source>
</evidence>
<dbReference type="PANTHER" id="PTHR46370:SF1">
    <property type="entry name" value="GPALPP MOTIFS-CONTAINING PROTEIN 1"/>
    <property type="match status" value="1"/>
</dbReference>
<dbReference type="InterPro" id="IPR011039">
    <property type="entry name" value="TFIIF_interaction"/>
</dbReference>
<dbReference type="InterPro" id="IPR040504">
    <property type="entry name" value="TFIIF_beta_N"/>
</dbReference>
<comment type="subcellular location">
    <subcellularLocation>
        <location evidence="1">Nucleus</location>
    </subcellularLocation>
</comment>
<evidence type="ECO:0000256" key="8">
    <source>
        <dbReference type="SAM" id="MobiDB-lite"/>
    </source>
</evidence>
<keyword evidence="2" id="KW-0805">Transcription regulation</keyword>
<dbReference type="AlphaFoldDB" id="A0AAD9E3G3"/>
<keyword evidence="3" id="KW-0238">DNA-binding</keyword>
<feature type="compositionally biased region" description="Low complexity" evidence="8">
    <location>
        <begin position="471"/>
        <end position="482"/>
    </location>
</feature>
<feature type="compositionally biased region" description="Basic and acidic residues" evidence="8">
    <location>
        <begin position="345"/>
        <end position="363"/>
    </location>
</feature>
<comment type="caution">
    <text evidence="12">The sequence shown here is derived from an EMBL/GenBank/DDBJ whole genome shotgun (WGS) entry which is preliminary data.</text>
</comment>
<name>A0AAD9E3G3_9TELE</name>
<dbReference type="InterPro" id="IPR036388">
    <property type="entry name" value="WH-like_DNA-bd_sf"/>
</dbReference>
<accession>A0AAD9E3G3</accession>
<dbReference type="Proteomes" id="UP001239994">
    <property type="component" value="Unassembled WGS sequence"/>
</dbReference>
<keyword evidence="4" id="KW-0804">Transcription</keyword>
<feature type="region of interest" description="Disordered" evidence="8">
    <location>
        <begin position="34"/>
        <end position="212"/>
    </location>
</feature>
<keyword evidence="7" id="KW-0175">Coiled coil</keyword>
<keyword evidence="5" id="KW-0539">Nucleus</keyword>
<evidence type="ECO:0000256" key="1">
    <source>
        <dbReference type="ARBA" id="ARBA00004123"/>
    </source>
</evidence>
<dbReference type="InterPro" id="IPR040450">
    <property type="entry name" value="TFIIF_beta_HTH"/>
</dbReference>
<feature type="region of interest" description="Disordered" evidence="8">
    <location>
        <begin position="468"/>
        <end position="489"/>
    </location>
</feature>
<evidence type="ECO:0000259" key="11">
    <source>
        <dbReference type="Pfam" id="PF17683"/>
    </source>
</evidence>
<feature type="compositionally biased region" description="Polar residues" evidence="8">
    <location>
        <begin position="104"/>
        <end position="115"/>
    </location>
</feature>
<dbReference type="SUPFAM" id="SSF50916">
    <property type="entry name" value="Rap30/74 interaction domains"/>
    <property type="match status" value="1"/>
</dbReference>
<reference evidence="12" key="1">
    <citation type="submission" date="2023-03" db="EMBL/GenBank/DDBJ databases">
        <title>Electrophorus voltai genome.</title>
        <authorList>
            <person name="Bian C."/>
        </authorList>
    </citation>
    <scope>NUCLEOTIDE SEQUENCE</scope>
    <source>
        <strain evidence="12">CB-2022</strain>
        <tissue evidence="12">Muscle</tissue>
    </source>
</reference>
<feature type="domain" description="TFIIF beta subunit HTH" evidence="9">
    <location>
        <begin position="618"/>
        <end position="647"/>
    </location>
</feature>
<evidence type="ECO:0000256" key="2">
    <source>
        <dbReference type="ARBA" id="ARBA00023015"/>
    </source>
</evidence>
<dbReference type="GO" id="GO:0005634">
    <property type="term" value="C:nucleus"/>
    <property type="evidence" value="ECO:0007669"/>
    <property type="project" value="UniProtKB-SubCell"/>
</dbReference>